<organism evidence="3 4">
    <name type="scientific">Thermoanaerobacter thermohydrosulfuricus</name>
    <name type="common">Clostridium thermohydrosulfuricum</name>
    <dbReference type="NCBI Taxonomy" id="1516"/>
    <lineage>
        <taxon>Bacteria</taxon>
        <taxon>Bacillati</taxon>
        <taxon>Bacillota</taxon>
        <taxon>Clostridia</taxon>
        <taxon>Thermoanaerobacterales</taxon>
        <taxon>Thermoanaerobacteraceae</taxon>
        <taxon>Thermoanaerobacter</taxon>
    </lineage>
</organism>
<protein>
    <recommendedName>
        <fullName evidence="1">Type-2 restriction enzyme</fullName>
        <ecNumber evidence="1">3.1.21.4</ecNumber>
    </recommendedName>
</protein>
<dbReference type="InterPro" id="IPR007637">
    <property type="entry name" value="Restrct_endonuc_II_DpnII-like"/>
</dbReference>
<dbReference type="GO" id="GO:0009036">
    <property type="term" value="F:type II site-specific deoxyribonuclease activity"/>
    <property type="evidence" value="ECO:0007669"/>
    <property type="project" value="UniProtKB-UniRule"/>
</dbReference>
<evidence type="ECO:0000256" key="1">
    <source>
        <dbReference type="PIRNR" id="PIRNR016080"/>
    </source>
</evidence>
<dbReference type="EMBL" id="FNBS01000021">
    <property type="protein sequence ID" value="SDF72250.1"/>
    <property type="molecule type" value="Genomic_DNA"/>
</dbReference>
<dbReference type="Proteomes" id="UP000183404">
    <property type="component" value="Unassembled WGS sequence"/>
</dbReference>
<dbReference type="Pfam" id="PF04556">
    <property type="entry name" value="DpnII"/>
    <property type="match status" value="1"/>
</dbReference>
<gene>
    <name evidence="3" type="ORF">SAMN04244560_01121</name>
</gene>
<dbReference type="RefSeq" id="WP_003866879.1">
    <property type="nucleotide sequence ID" value="NZ_FNBS01000021.1"/>
</dbReference>
<keyword evidence="1" id="KW-0378">Hydrolase</keyword>
<dbReference type="AlphaFoldDB" id="A0A1G7NG60"/>
<reference evidence="3 4" key="1">
    <citation type="submission" date="2016-10" db="EMBL/GenBank/DDBJ databases">
        <authorList>
            <person name="de Groot N.N."/>
        </authorList>
    </citation>
    <scope>NUCLEOTIDE SEQUENCE [LARGE SCALE GENOMIC DNA]</scope>
    <source>
        <strain evidence="3 4">DSM 569</strain>
    </source>
</reference>
<evidence type="ECO:0000259" key="2">
    <source>
        <dbReference type="Pfam" id="PF04556"/>
    </source>
</evidence>
<comment type="similarity">
    <text evidence="1">Belongs to the DpnII type II restriction endonuclease family.</text>
</comment>
<dbReference type="InterPro" id="IPR021191">
    <property type="entry name" value="Restrct_endonuc_II_DpnII"/>
</dbReference>
<feature type="domain" description="Restriction endonuclease type II DpnII-like" evidence="2">
    <location>
        <begin position="18"/>
        <end position="301"/>
    </location>
</feature>
<dbReference type="EC" id="3.1.21.4" evidence="1"/>
<dbReference type="GO" id="GO:0003677">
    <property type="term" value="F:DNA binding"/>
    <property type="evidence" value="ECO:0007669"/>
    <property type="project" value="UniProtKB-UniRule"/>
</dbReference>
<sequence length="307" mass="36166">MKELYIEFLNVENEESVIEKFHDTLVDTNRSYDFFVDWDKVRKHVEEHKIEFNILNSLIGSNRFDNDLRKILLNYPRVLPVIPILLAIRDLNFKVIRDFTDKNLDIVNYDFNTRTLTSEDIDNIIEFFDKTGLKRFFLEMGTKSVQDYVIGVEVGMDTHARKNRSGDAMELLLKPIIEDIATKEKGFERVLFQKNFGYLETNYGIEVNSSIKNRKADFILIKDNKKVINIEVNFYSGTGSKPQEIVDSYIERQNELKNNGFEFIWITDGEGWRGQKNQIHKGFEKIDYLLNLHFVRIGLLEEILCRI</sequence>
<comment type="function">
    <text evidence="1">A P subtype restriction enzyme that recognizes the double-stranded unmethylated sequence 5'-GATC-3'.</text>
</comment>
<keyword evidence="1" id="KW-0680">Restriction system</keyword>
<accession>A0A1G7NG60</accession>
<proteinExistence type="inferred from homology"/>
<comment type="catalytic activity">
    <reaction evidence="1">
        <text>Endonucleolytic cleavage of DNA to give specific double-stranded fragments with terminal 5'-phosphates.</text>
        <dbReference type="EC" id="3.1.21.4"/>
    </reaction>
</comment>
<name>A0A1G7NG60_THETY</name>
<evidence type="ECO:0000313" key="4">
    <source>
        <dbReference type="Proteomes" id="UP000183404"/>
    </source>
</evidence>
<dbReference type="GO" id="GO:0009307">
    <property type="term" value="P:DNA restriction-modification system"/>
    <property type="evidence" value="ECO:0007669"/>
    <property type="project" value="UniProtKB-UniRule"/>
</dbReference>
<keyword evidence="1" id="KW-0255">Endonuclease</keyword>
<dbReference type="PIRSF" id="PIRSF016080">
    <property type="entry name" value="Restrict_endonuc_II_DpmII"/>
    <property type="match status" value="1"/>
</dbReference>
<evidence type="ECO:0000313" key="3">
    <source>
        <dbReference type="EMBL" id="SDF72250.1"/>
    </source>
</evidence>
<keyword evidence="1" id="KW-0540">Nuclease</keyword>